<dbReference type="PANTHER" id="PTHR11960:SF66">
    <property type="entry name" value="EUKARYOTIC TRANSLATION INITIATION FACTOR 4E TYPE 3"/>
    <property type="match status" value="1"/>
</dbReference>
<evidence type="ECO:0000256" key="4">
    <source>
        <dbReference type="ARBA" id="ARBA00022917"/>
    </source>
</evidence>
<keyword evidence="4" id="KW-0648">Protein biosynthesis</keyword>
<protein>
    <recommendedName>
        <fullName evidence="6">Eukaryotic translation initiation factor 4E family protein</fullName>
    </recommendedName>
</protein>
<name>A0A6C0M0P2_9ZZZZ</name>
<reference evidence="5" key="1">
    <citation type="journal article" date="2020" name="Nature">
        <title>Giant virus diversity and host interactions through global metagenomics.</title>
        <authorList>
            <person name="Schulz F."/>
            <person name="Roux S."/>
            <person name="Paez-Espino D."/>
            <person name="Jungbluth S."/>
            <person name="Walsh D.A."/>
            <person name="Denef V.J."/>
            <person name="McMahon K.D."/>
            <person name="Konstantinidis K.T."/>
            <person name="Eloe-Fadrosh E.A."/>
            <person name="Kyrpides N.C."/>
            <person name="Woyke T."/>
        </authorList>
    </citation>
    <scope>NUCLEOTIDE SEQUENCE</scope>
    <source>
        <strain evidence="5">GVMAG-S-1035085-51</strain>
    </source>
</reference>
<dbReference type="SUPFAM" id="SSF55418">
    <property type="entry name" value="eIF4e-like"/>
    <property type="match status" value="1"/>
</dbReference>
<evidence type="ECO:0000313" key="5">
    <source>
        <dbReference type="EMBL" id="QHU35845.1"/>
    </source>
</evidence>
<keyword evidence="3" id="KW-0694">RNA-binding</keyword>
<evidence type="ECO:0000256" key="3">
    <source>
        <dbReference type="ARBA" id="ARBA00022884"/>
    </source>
</evidence>
<dbReference type="PANTHER" id="PTHR11960">
    <property type="entry name" value="EUKARYOTIC TRANSLATION INITIATION FACTOR 4E RELATED"/>
    <property type="match status" value="1"/>
</dbReference>
<sequence length="160" mass="18585">MDPEISQDYPLNCTWSIWYHHTLNDWYLSGYKKIFSIANIKDFWNFHNNLDCLGGITNAQFFMMRESVTPVWEDPQNRNGGCWSILVPVQDAQNVWENIAVQLVGDTPDNGITGISINQKNNISVIKIWNSDKNQRSTSILTESIQKYGNILYRPHKVQY</sequence>
<dbReference type="AlphaFoldDB" id="A0A6C0M0P2"/>
<dbReference type="Gene3D" id="3.30.760.10">
    <property type="entry name" value="RNA Cap, Translation Initiation Factor Eif4e"/>
    <property type="match status" value="1"/>
</dbReference>
<dbReference type="InterPro" id="IPR023398">
    <property type="entry name" value="TIF_eIF4e-like"/>
</dbReference>
<dbReference type="GO" id="GO:0000340">
    <property type="term" value="F:RNA 7-methylguanosine cap binding"/>
    <property type="evidence" value="ECO:0007669"/>
    <property type="project" value="TreeGrafter"/>
</dbReference>
<proteinExistence type="predicted"/>
<accession>A0A6C0M0P2</accession>
<organism evidence="5">
    <name type="scientific">viral metagenome</name>
    <dbReference type="NCBI Taxonomy" id="1070528"/>
    <lineage>
        <taxon>unclassified sequences</taxon>
        <taxon>metagenomes</taxon>
        <taxon>organismal metagenomes</taxon>
    </lineage>
</organism>
<dbReference type="GO" id="GO:0003743">
    <property type="term" value="F:translation initiation factor activity"/>
    <property type="evidence" value="ECO:0007669"/>
    <property type="project" value="UniProtKB-KW"/>
</dbReference>
<dbReference type="EMBL" id="MN740613">
    <property type="protein sequence ID" value="QHU35845.1"/>
    <property type="molecule type" value="Genomic_DNA"/>
</dbReference>
<dbReference type="InterPro" id="IPR001040">
    <property type="entry name" value="TIF_eIF_4E"/>
</dbReference>
<evidence type="ECO:0000256" key="2">
    <source>
        <dbReference type="ARBA" id="ARBA00022845"/>
    </source>
</evidence>
<keyword evidence="1" id="KW-0396">Initiation factor</keyword>
<evidence type="ECO:0008006" key="6">
    <source>
        <dbReference type="Google" id="ProtNLM"/>
    </source>
</evidence>
<keyword evidence="2" id="KW-0810">Translation regulation</keyword>
<dbReference type="Pfam" id="PF01652">
    <property type="entry name" value="IF4E"/>
    <property type="match status" value="1"/>
</dbReference>
<evidence type="ECO:0000256" key="1">
    <source>
        <dbReference type="ARBA" id="ARBA00022540"/>
    </source>
</evidence>
<dbReference type="GO" id="GO:0016281">
    <property type="term" value="C:eukaryotic translation initiation factor 4F complex"/>
    <property type="evidence" value="ECO:0007669"/>
    <property type="project" value="TreeGrafter"/>
</dbReference>
<dbReference type="GO" id="GO:0006417">
    <property type="term" value="P:regulation of translation"/>
    <property type="evidence" value="ECO:0007669"/>
    <property type="project" value="UniProtKB-KW"/>
</dbReference>